<feature type="transmembrane region" description="Helical" evidence="2">
    <location>
        <begin position="190"/>
        <end position="208"/>
    </location>
</feature>
<dbReference type="EMBL" id="KZ988007">
    <property type="protein sequence ID" value="RKP13490.1"/>
    <property type="molecule type" value="Genomic_DNA"/>
</dbReference>
<dbReference type="GO" id="GO:0015297">
    <property type="term" value="F:antiporter activity"/>
    <property type="evidence" value="ECO:0007669"/>
    <property type="project" value="InterPro"/>
</dbReference>
<evidence type="ECO:0000313" key="3">
    <source>
        <dbReference type="EMBL" id="RKP13490.1"/>
    </source>
</evidence>
<accession>A0A4P9Y6L1</accession>
<keyword evidence="2" id="KW-0472">Membrane</keyword>
<protein>
    <submittedName>
        <fullName evidence="3">Mate-domain-containing protein</fullName>
    </submittedName>
</protein>
<sequence>MIFSANALLPPPLPIGTAGVILTCLEWWAFEGVTYLAGVLGVVPLASQAIVLSLSTILFSIPQGLAASTSARVGNLLGAQRPWEARAAAWTALFIAAGTSLTACVSLYILRNPIAWAYSRDEEVARALETLIPIIALFQLGDGMNCVVTSVMQGAGKQALTGWLNGLTYYLLALPLGIALAFPLGLGLDGLWLGLVGGISLLAIALLIRVHRMNWIRESELCLRVEE</sequence>
<dbReference type="Proteomes" id="UP000267251">
    <property type="component" value="Unassembled WGS sequence"/>
</dbReference>
<dbReference type="OrthoDB" id="2126698at2759"/>
<feature type="transmembrane region" description="Helical" evidence="2">
    <location>
        <begin position="130"/>
        <end position="151"/>
    </location>
</feature>
<feature type="transmembrane region" description="Helical" evidence="2">
    <location>
        <begin position="163"/>
        <end position="184"/>
    </location>
</feature>
<reference evidence="4" key="1">
    <citation type="journal article" date="2018" name="Nat. Microbiol.">
        <title>Leveraging single-cell genomics to expand the fungal tree of life.</title>
        <authorList>
            <person name="Ahrendt S.R."/>
            <person name="Quandt C.A."/>
            <person name="Ciobanu D."/>
            <person name="Clum A."/>
            <person name="Salamov A."/>
            <person name="Andreopoulos B."/>
            <person name="Cheng J.F."/>
            <person name="Woyke T."/>
            <person name="Pelin A."/>
            <person name="Henrissat B."/>
            <person name="Reynolds N.K."/>
            <person name="Benny G.L."/>
            <person name="Smith M.E."/>
            <person name="James T.Y."/>
            <person name="Grigoriev I.V."/>
        </authorList>
    </citation>
    <scope>NUCLEOTIDE SEQUENCE [LARGE SCALE GENOMIC DNA]</scope>
</reference>
<feature type="transmembrane region" description="Helical" evidence="2">
    <location>
        <begin position="87"/>
        <end position="110"/>
    </location>
</feature>
<comment type="similarity">
    <text evidence="1">Belongs to the multi antimicrobial extrusion (MATE) (TC 2.A.66.1) family.</text>
</comment>
<gene>
    <name evidence="3" type="ORF">BJ684DRAFT_9986</name>
</gene>
<evidence type="ECO:0000313" key="4">
    <source>
        <dbReference type="Proteomes" id="UP000267251"/>
    </source>
</evidence>
<dbReference type="PANTHER" id="PTHR11206">
    <property type="entry name" value="MULTIDRUG RESISTANCE PROTEIN"/>
    <property type="match status" value="1"/>
</dbReference>
<evidence type="ECO:0000256" key="1">
    <source>
        <dbReference type="ARBA" id="ARBA00010199"/>
    </source>
</evidence>
<dbReference type="GO" id="GO:0042910">
    <property type="term" value="F:xenobiotic transmembrane transporter activity"/>
    <property type="evidence" value="ECO:0007669"/>
    <property type="project" value="InterPro"/>
</dbReference>
<proteinExistence type="inferred from homology"/>
<dbReference type="AlphaFoldDB" id="A0A4P9Y6L1"/>
<keyword evidence="2" id="KW-0812">Transmembrane</keyword>
<feature type="transmembrane region" description="Helical" evidence="2">
    <location>
        <begin position="42"/>
        <end position="66"/>
    </location>
</feature>
<feature type="transmembrane region" description="Helical" evidence="2">
    <location>
        <begin position="12"/>
        <end position="30"/>
    </location>
</feature>
<keyword evidence="2" id="KW-1133">Transmembrane helix</keyword>
<dbReference type="Pfam" id="PF01554">
    <property type="entry name" value="MatE"/>
    <property type="match status" value="1"/>
</dbReference>
<organism evidence="3 4">
    <name type="scientific">Piptocephalis cylindrospora</name>
    <dbReference type="NCBI Taxonomy" id="1907219"/>
    <lineage>
        <taxon>Eukaryota</taxon>
        <taxon>Fungi</taxon>
        <taxon>Fungi incertae sedis</taxon>
        <taxon>Zoopagomycota</taxon>
        <taxon>Zoopagomycotina</taxon>
        <taxon>Zoopagomycetes</taxon>
        <taxon>Zoopagales</taxon>
        <taxon>Piptocephalidaceae</taxon>
        <taxon>Piptocephalis</taxon>
    </lineage>
</organism>
<name>A0A4P9Y6L1_9FUNG</name>
<dbReference type="InterPro" id="IPR002528">
    <property type="entry name" value="MATE_fam"/>
</dbReference>
<dbReference type="GO" id="GO:0016020">
    <property type="term" value="C:membrane"/>
    <property type="evidence" value="ECO:0007669"/>
    <property type="project" value="InterPro"/>
</dbReference>
<keyword evidence="4" id="KW-1185">Reference proteome</keyword>
<evidence type="ECO:0000256" key="2">
    <source>
        <dbReference type="SAM" id="Phobius"/>
    </source>
</evidence>